<dbReference type="SUPFAM" id="SSF82171">
    <property type="entry name" value="DPP6 N-terminal domain-like"/>
    <property type="match status" value="1"/>
</dbReference>
<evidence type="ECO:0000313" key="1">
    <source>
        <dbReference type="EMBL" id="KKK61274.1"/>
    </source>
</evidence>
<evidence type="ECO:0008006" key="2">
    <source>
        <dbReference type="Google" id="ProtNLM"/>
    </source>
</evidence>
<name>A0A0F8Z4C3_9ZZZZ</name>
<sequence>QPLPDGSIAFTTHPGQLYLVRPQTAGPAKVIPMGWMHPRGPAYIGSMFRDATGRYLMSVARNGSTRPYEWVTYDLKTRSATTAPFDVHDPVGLLLERDSLYGSAVVDDAGNCYVVGRHYVGRGRGYRPIVLKVTPRKTGK</sequence>
<organism evidence="1">
    <name type="scientific">marine sediment metagenome</name>
    <dbReference type="NCBI Taxonomy" id="412755"/>
    <lineage>
        <taxon>unclassified sequences</taxon>
        <taxon>metagenomes</taxon>
        <taxon>ecological metagenomes</taxon>
    </lineage>
</organism>
<dbReference type="EMBL" id="LAZR01062557">
    <property type="protein sequence ID" value="KKK61274.1"/>
    <property type="molecule type" value="Genomic_DNA"/>
</dbReference>
<protein>
    <recommendedName>
        <fullName evidence="2">SMP-30/Gluconolactonase/LRE-like region domain-containing protein</fullName>
    </recommendedName>
</protein>
<feature type="non-terminal residue" evidence="1">
    <location>
        <position position="1"/>
    </location>
</feature>
<proteinExistence type="predicted"/>
<gene>
    <name evidence="1" type="ORF">LCGC14_3015960</name>
</gene>
<accession>A0A0F8Z4C3</accession>
<reference evidence="1" key="1">
    <citation type="journal article" date="2015" name="Nature">
        <title>Complex archaea that bridge the gap between prokaryotes and eukaryotes.</title>
        <authorList>
            <person name="Spang A."/>
            <person name="Saw J.H."/>
            <person name="Jorgensen S.L."/>
            <person name="Zaremba-Niedzwiedzka K."/>
            <person name="Martijn J."/>
            <person name="Lind A.E."/>
            <person name="van Eijk R."/>
            <person name="Schleper C."/>
            <person name="Guy L."/>
            <person name="Ettema T.J."/>
        </authorList>
    </citation>
    <scope>NUCLEOTIDE SEQUENCE</scope>
</reference>
<dbReference type="AlphaFoldDB" id="A0A0F8Z4C3"/>
<comment type="caution">
    <text evidence="1">The sequence shown here is derived from an EMBL/GenBank/DDBJ whole genome shotgun (WGS) entry which is preliminary data.</text>
</comment>